<evidence type="ECO:0000256" key="7">
    <source>
        <dbReference type="ARBA" id="ARBA00023136"/>
    </source>
</evidence>
<sequence>MISKKKKTLISVIVPCFNETENIKLLYERVTEVFKNLSNFTFEIIYVDNASTDSSEKIINKLAIKDNKVKAIFMSRNFGSPQPSFIAGLEYSRGEAAVFLHGDIQDPPELIPQFIQKWLSGYDVIYGVRTSREGYNLVWNFFYKVFYLILNKLAYIEIPLNSGEFSLMSKRAYTELLKLEENDYYLRCLRAFVGFKQVGVPYVRSARLHGKSTENFFTGLWWAKTILVNFSFKPLEWISLLAFSVMLLTFLLIVINLIWIIIYHDSPRGVPTIVILVLFLGGIQLLSLSVIAEYLARIFLEVKKRPRYIIRKIINLPKGV</sequence>
<feature type="domain" description="Glycosyltransferase 2-like" evidence="9">
    <location>
        <begin position="11"/>
        <end position="176"/>
    </location>
</feature>
<dbReference type="Pfam" id="PF00535">
    <property type="entry name" value="Glycos_transf_2"/>
    <property type="match status" value="1"/>
</dbReference>
<feature type="transmembrane region" description="Helical" evidence="8">
    <location>
        <begin position="237"/>
        <end position="261"/>
    </location>
</feature>
<evidence type="ECO:0000256" key="4">
    <source>
        <dbReference type="ARBA" id="ARBA00022692"/>
    </source>
</evidence>
<evidence type="ECO:0000313" key="10">
    <source>
        <dbReference type="EMBL" id="KKS87467.1"/>
    </source>
</evidence>
<name>A0A0G1CPR2_9BACT</name>
<keyword evidence="7 8" id="KW-0472">Membrane</keyword>
<reference evidence="10 11" key="1">
    <citation type="journal article" date="2015" name="Nature">
        <title>rRNA introns, odd ribosomes, and small enigmatic genomes across a large radiation of phyla.</title>
        <authorList>
            <person name="Brown C.T."/>
            <person name="Hug L.A."/>
            <person name="Thomas B.C."/>
            <person name="Sharon I."/>
            <person name="Castelle C.J."/>
            <person name="Singh A."/>
            <person name="Wilkins M.J."/>
            <person name="Williams K.H."/>
            <person name="Banfield J.F."/>
        </authorList>
    </citation>
    <scope>NUCLEOTIDE SEQUENCE [LARGE SCALE GENOMIC DNA]</scope>
</reference>
<dbReference type="InterPro" id="IPR050256">
    <property type="entry name" value="Glycosyltransferase_2"/>
</dbReference>
<dbReference type="STRING" id="1618446.UV61_C0002G0188"/>
<evidence type="ECO:0000256" key="3">
    <source>
        <dbReference type="ARBA" id="ARBA00022679"/>
    </source>
</evidence>
<dbReference type="AlphaFoldDB" id="A0A0G1CPR2"/>
<feature type="transmembrane region" description="Helical" evidence="8">
    <location>
        <begin position="273"/>
        <end position="296"/>
    </location>
</feature>
<dbReference type="GO" id="GO:0009103">
    <property type="term" value="P:lipopolysaccharide biosynthetic process"/>
    <property type="evidence" value="ECO:0007669"/>
    <property type="project" value="UniProtKB-KW"/>
</dbReference>
<dbReference type="Proteomes" id="UP000034050">
    <property type="component" value="Unassembled WGS sequence"/>
</dbReference>
<dbReference type="GO" id="GO:0016757">
    <property type="term" value="F:glycosyltransferase activity"/>
    <property type="evidence" value="ECO:0007669"/>
    <property type="project" value="UniProtKB-KW"/>
</dbReference>
<evidence type="ECO:0000313" key="11">
    <source>
        <dbReference type="Proteomes" id="UP000034050"/>
    </source>
</evidence>
<dbReference type="Gene3D" id="3.90.550.10">
    <property type="entry name" value="Spore Coat Polysaccharide Biosynthesis Protein SpsA, Chain A"/>
    <property type="match status" value="1"/>
</dbReference>
<evidence type="ECO:0000256" key="2">
    <source>
        <dbReference type="ARBA" id="ARBA00022676"/>
    </source>
</evidence>
<comment type="caution">
    <text evidence="10">The sequence shown here is derived from an EMBL/GenBank/DDBJ whole genome shotgun (WGS) entry which is preliminary data.</text>
</comment>
<evidence type="ECO:0000256" key="1">
    <source>
        <dbReference type="ARBA" id="ARBA00022475"/>
    </source>
</evidence>
<dbReference type="InterPro" id="IPR001173">
    <property type="entry name" value="Glyco_trans_2-like"/>
</dbReference>
<protein>
    <submittedName>
        <fullName evidence="10">NAD-dependent epimerase/dehydratase</fullName>
    </submittedName>
</protein>
<keyword evidence="2" id="KW-0328">Glycosyltransferase</keyword>
<dbReference type="PANTHER" id="PTHR48090">
    <property type="entry name" value="UNDECAPRENYL-PHOSPHATE 4-DEOXY-4-FORMAMIDO-L-ARABINOSE TRANSFERASE-RELATED"/>
    <property type="match status" value="1"/>
</dbReference>
<dbReference type="EMBL" id="LCFD01000002">
    <property type="protein sequence ID" value="KKS87467.1"/>
    <property type="molecule type" value="Genomic_DNA"/>
</dbReference>
<organism evidence="10 11">
    <name type="scientific">Candidatus Gottesmanbacteria bacterium GW2011_GWB1_43_11</name>
    <dbReference type="NCBI Taxonomy" id="1618446"/>
    <lineage>
        <taxon>Bacteria</taxon>
        <taxon>Candidatus Gottesmaniibacteriota</taxon>
    </lineage>
</organism>
<evidence type="ECO:0000256" key="8">
    <source>
        <dbReference type="SAM" id="Phobius"/>
    </source>
</evidence>
<keyword evidence="1" id="KW-1003">Cell membrane</keyword>
<gene>
    <name evidence="10" type="ORF">UV61_C0002G0188</name>
</gene>
<keyword evidence="4 8" id="KW-0812">Transmembrane</keyword>
<dbReference type="CDD" id="cd04187">
    <property type="entry name" value="DPM1_like_bac"/>
    <property type="match status" value="1"/>
</dbReference>
<proteinExistence type="predicted"/>
<evidence type="ECO:0000256" key="6">
    <source>
        <dbReference type="ARBA" id="ARBA00022989"/>
    </source>
</evidence>
<keyword evidence="5" id="KW-0448">Lipopolysaccharide biosynthesis</keyword>
<dbReference type="GO" id="GO:0005886">
    <property type="term" value="C:plasma membrane"/>
    <property type="evidence" value="ECO:0007669"/>
    <property type="project" value="TreeGrafter"/>
</dbReference>
<keyword evidence="3" id="KW-0808">Transferase</keyword>
<dbReference type="SUPFAM" id="SSF53448">
    <property type="entry name" value="Nucleotide-diphospho-sugar transferases"/>
    <property type="match status" value="1"/>
</dbReference>
<dbReference type="PANTHER" id="PTHR48090:SF3">
    <property type="entry name" value="UNDECAPRENYL-PHOSPHATE 4-DEOXY-4-FORMAMIDO-L-ARABINOSE TRANSFERASE"/>
    <property type="match status" value="1"/>
</dbReference>
<dbReference type="InterPro" id="IPR029044">
    <property type="entry name" value="Nucleotide-diphossugar_trans"/>
</dbReference>
<accession>A0A0G1CPR2</accession>
<evidence type="ECO:0000259" key="9">
    <source>
        <dbReference type="Pfam" id="PF00535"/>
    </source>
</evidence>
<keyword evidence="6 8" id="KW-1133">Transmembrane helix</keyword>
<evidence type="ECO:0000256" key="5">
    <source>
        <dbReference type="ARBA" id="ARBA00022985"/>
    </source>
</evidence>